<evidence type="ECO:0000313" key="2">
    <source>
        <dbReference type="EMBL" id="AUG52224.1"/>
    </source>
</evidence>
<organism evidence="2 3">
    <name type="scientific">Thalassospira marina</name>
    <dbReference type="NCBI Taxonomy" id="2048283"/>
    <lineage>
        <taxon>Bacteria</taxon>
        <taxon>Pseudomonadati</taxon>
        <taxon>Pseudomonadota</taxon>
        <taxon>Alphaproteobacteria</taxon>
        <taxon>Rhodospirillales</taxon>
        <taxon>Thalassospiraceae</taxon>
        <taxon>Thalassospira</taxon>
    </lineage>
</organism>
<dbReference type="Proteomes" id="UP000233458">
    <property type="component" value="Chromosome"/>
</dbReference>
<keyword evidence="3" id="KW-1185">Reference proteome</keyword>
<dbReference type="Gene3D" id="1.10.10.10">
    <property type="entry name" value="Winged helix-like DNA-binding domain superfamily/Winged helix DNA-binding domain"/>
    <property type="match status" value="1"/>
</dbReference>
<feature type="domain" description="RNA polymerase sigma-70 region 4" evidence="1">
    <location>
        <begin position="4"/>
        <end position="42"/>
    </location>
</feature>
<gene>
    <name evidence="2" type="ORF">CSC3H3_05420</name>
</gene>
<reference evidence="2 3" key="1">
    <citation type="submission" date="2017-10" db="EMBL/GenBank/DDBJ databases">
        <title>Biodiversity and function of Thalassospira species in the particle-attached aromatic-hydrocarbon-degrading consortia from the surface seawater of the China South Sea.</title>
        <authorList>
            <person name="Dong C."/>
            <person name="Liu R."/>
            <person name="Shao Z."/>
        </authorList>
    </citation>
    <scope>NUCLEOTIDE SEQUENCE [LARGE SCALE GENOMIC DNA]</scope>
    <source>
        <strain evidence="2 3">CSC3H3</strain>
    </source>
</reference>
<protein>
    <recommendedName>
        <fullName evidence="1">RNA polymerase sigma-70 region 4 domain-containing protein</fullName>
    </recommendedName>
</protein>
<evidence type="ECO:0000313" key="3">
    <source>
        <dbReference type="Proteomes" id="UP000233458"/>
    </source>
</evidence>
<evidence type="ECO:0000259" key="1">
    <source>
        <dbReference type="Pfam" id="PF04545"/>
    </source>
</evidence>
<sequence>MVDDRLTDHMKQVLVLKHEELNQSEIAGLLGMTRQAVSKILKTIPERSRELPDLDLLPGNYLASIHRSEGQKE</sequence>
<dbReference type="InterPro" id="IPR013324">
    <property type="entry name" value="RNA_pol_sigma_r3/r4-like"/>
</dbReference>
<dbReference type="Pfam" id="PF04545">
    <property type="entry name" value="Sigma70_r4"/>
    <property type="match status" value="1"/>
</dbReference>
<accession>A0ABN5FL33</accession>
<dbReference type="InterPro" id="IPR036388">
    <property type="entry name" value="WH-like_DNA-bd_sf"/>
</dbReference>
<name>A0ABN5FL33_9PROT</name>
<proteinExistence type="predicted"/>
<dbReference type="InterPro" id="IPR007630">
    <property type="entry name" value="RNA_pol_sigma70_r4"/>
</dbReference>
<dbReference type="EMBL" id="CP024199">
    <property type="protein sequence ID" value="AUG52224.1"/>
    <property type="molecule type" value="Genomic_DNA"/>
</dbReference>
<dbReference type="SUPFAM" id="SSF88659">
    <property type="entry name" value="Sigma3 and sigma4 domains of RNA polymerase sigma factors"/>
    <property type="match status" value="1"/>
</dbReference>